<dbReference type="HAMAP" id="MF_00237">
    <property type="entry name" value="TatB"/>
    <property type="match status" value="1"/>
</dbReference>
<dbReference type="GO" id="GO:0043953">
    <property type="term" value="P:protein transport by the Tat complex"/>
    <property type="evidence" value="ECO:0007669"/>
    <property type="project" value="UniProtKB-UniRule"/>
</dbReference>
<comment type="similarity">
    <text evidence="9">Belongs to the TatB family.</text>
</comment>
<evidence type="ECO:0000256" key="3">
    <source>
        <dbReference type="ARBA" id="ARBA00022475"/>
    </source>
</evidence>
<evidence type="ECO:0000256" key="6">
    <source>
        <dbReference type="ARBA" id="ARBA00022989"/>
    </source>
</evidence>
<gene>
    <name evidence="11" type="primary">tatB</name>
    <name evidence="11" type="ORF">CRV04_03820</name>
</gene>
<keyword evidence="5 9" id="KW-0653">Protein transport</keyword>
<organism evidence="11 12">
    <name type="scientific">Candidatus Marinarcus aquaticus</name>
    <dbReference type="NCBI Taxonomy" id="2044504"/>
    <lineage>
        <taxon>Bacteria</taxon>
        <taxon>Pseudomonadati</taxon>
        <taxon>Campylobacterota</taxon>
        <taxon>Epsilonproteobacteria</taxon>
        <taxon>Campylobacterales</taxon>
        <taxon>Arcobacteraceae</taxon>
        <taxon>Candidatus Marinarcus</taxon>
    </lineage>
</organism>
<dbReference type="RefSeq" id="WP_128995489.1">
    <property type="nucleotide sequence ID" value="NZ_PDKN01000002.1"/>
</dbReference>
<dbReference type="OrthoDB" id="5373084at2"/>
<feature type="compositionally biased region" description="Basic and acidic residues" evidence="10">
    <location>
        <begin position="92"/>
        <end position="108"/>
    </location>
</feature>
<comment type="subcellular location">
    <subcellularLocation>
        <location evidence="9">Cell membrane</location>
        <topology evidence="9">Single-pass membrane protein</topology>
    </subcellularLocation>
    <subcellularLocation>
        <location evidence="1">Membrane</location>
        <topology evidence="1">Single-pass membrane protein</topology>
    </subcellularLocation>
</comment>
<reference evidence="11 12" key="1">
    <citation type="submission" date="2017-10" db="EMBL/GenBank/DDBJ databases">
        <title>Genomics of the genus Arcobacter.</title>
        <authorList>
            <person name="Perez-Cataluna A."/>
            <person name="Figueras M.J."/>
        </authorList>
    </citation>
    <scope>NUCLEOTIDE SEQUENCE [LARGE SCALE GENOMIC DNA]</scope>
    <source>
        <strain evidence="11 12">CECT 8987</strain>
    </source>
</reference>
<evidence type="ECO:0000256" key="8">
    <source>
        <dbReference type="ARBA" id="ARBA00023136"/>
    </source>
</evidence>
<comment type="caution">
    <text evidence="11">The sequence shown here is derived from an EMBL/GenBank/DDBJ whole genome shotgun (WGS) entry which is preliminary data.</text>
</comment>
<dbReference type="NCBIfam" id="TIGR01410">
    <property type="entry name" value="tatB"/>
    <property type="match status" value="1"/>
</dbReference>
<keyword evidence="3 9" id="KW-1003">Cell membrane</keyword>
<protein>
    <recommendedName>
        <fullName evidence="9">Sec-independent protein translocase protein TatB homolog</fullName>
    </recommendedName>
</protein>
<name>A0A4Q0XRS6_9BACT</name>
<feature type="compositionally biased region" description="Basic and acidic residues" evidence="10">
    <location>
        <begin position="115"/>
        <end position="134"/>
    </location>
</feature>
<evidence type="ECO:0000256" key="5">
    <source>
        <dbReference type="ARBA" id="ARBA00022927"/>
    </source>
</evidence>
<dbReference type="PRINTS" id="PR01506">
    <property type="entry name" value="TATBPROTEIN"/>
</dbReference>
<dbReference type="EMBL" id="PDKN01000002">
    <property type="protein sequence ID" value="RXJ60140.1"/>
    <property type="molecule type" value="Genomic_DNA"/>
</dbReference>
<dbReference type="GO" id="GO:0008320">
    <property type="term" value="F:protein transmembrane transporter activity"/>
    <property type="evidence" value="ECO:0007669"/>
    <property type="project" value="UniProtKB-UniRule"/>
</dbReference>
<feature type="region of interest" description="Disordered" evidence="10">
    <location>
        <begin position="87"/>
        <end position="134"/>
    </location>
</feature>
<keyword evidence="2 9" id="KW-0813">Transport</keyword>
<evidence type="ECO:0000313" key="12">
    <source>
        <dbReference type="Proteomes" id="UP000290657"/>
    </source>
</evidence>
<evidence type="ECO:0000313" key="11">
    <source>
        <dbReference type="EMBL" id="RXJ60140.1"/>
    </source>
</evidence>
<dbReference type="InterPro" id="IPR003369">
    <property type="entry name" value="TatA/B/E"/>
</dbReference>
<keyword evidence="12" id="KW-1185">Reference proteome</keyword>
<dbReference type="Gene3D" id="1.20.5.3310">
    <property type="match status" value="1"/>
</dbReference>
<dbReference type="Pfam" id="PF02416">
    <property type="entry name" value="TatA_B_E"/>
    <property type="match status" value="1"/>
</dbReference>
<dbReference type="Proteomes" id="UP000290657">
    <property type="component" value="Unassembled WGS sequence"/>
</dbReference>
<evidence type="ECO:0000256" key="2">
    <source>
        <dbReference type="ARBA" id="ARBA00022448"/>
    </source>
</evidence>
<evidence type="ECO:0000256" key="4">
    <source>
        <dbReference type="ARBA" id="ARBA00022692"/>
    </source>
</evidence>
<sequence>MFGMGFFEIMLIAVIAIIALGPEKLPTAMVEVARFFKKFKSSIDEAKSTLDNELQISDMKEEANKFKAQIENAKSSVSMDNLDLGVNDILNEDPKEKPETKTDNEKVSFKKKKESKKDDSSEKFRVNQDKGADA</sequence>
<dbReference type="AlphaFoldDB" id="A0A4Q0XRS6"/>
<keyword evidence="7 9" id="KW-0811">Translocation</keyword>
<dbReference type="PANTHER" id="PTHR33162">
    <property type="entry name" value="SEC-INDEPENDENT PROTEIN TRANSLOCASE PROTEIN TATA, CHLOROPLASTIC"/>
    <property type="match status" value="1"/>
</dbReference>
<proteinExistence type="inferred from homology"/>
<keyword evidence="4 9" id="KW-0812">Transmembrane</keyword>
<dbReference type="GO" id="GO:0033281">
    <property type="term" value="C:TAT protein transport complex"/>
    <property type="evidence" value="ECO:0007669"/>
    <property type="project" value="UniProtKB-UniRule"/>
</dbReference>
<dbReference type="InterPro" id="IPR018448">
    <property type="entry name" value="TatB"/>
</dbReference>
<keyword evidence="6 9" id="KW-1133">Transmembrane helix</keyword>
<evidence type="ECO:0000256" key="7">
    <source>
        <dbReference type="ARBA" id="ARBA00023010"/>
    </source>
</evidence>
<keyword evidence="8 9" id="KW-0472">Membrane</keyword>
<evidence type="ECO:0000256" key="9">
    <source>
        <dbReference type="HAMAP-Rule" id="MF_00237"/>
    </source>
</evidence>
<evidence type="ECO:0000256" key="1">
    <source>
        <dbReference type="ARBA" id="ARBA00004167"/>
    </source>
</evidence>
<evidence type="ECO:0000256" key="10">
    <source>
        <dbReference type="SAM" id="MobiDB-lite"/>
    </source>
</evidence>
<accession>A0A4Q0XRS6</accession>
<dbReference type="PANTHER" id="PTHR33162:SF1">
    <property type="entry name" value="SEC-INDEPENDENT PROTEIN TRANSLOCASE PROTEIN TATA, CHLOROPLASTIC"/>
    <property type="match status" value="1"/>
</dbReference>